<evidence type="ECO:0000313" key="4">
    <source>
        <dbReference type="EMBL" id="AUG32303.1"/>
    </source>
</evidence>
<geneLocation type="plastid" evidence="4"/>
<organism evidence="4">
    <name type="scientific">Paulinella longichromatophora</name>
    <dbReference type="NCBI Taxonomy" id="1708747"/>
    <lineage>
        <taxon>Eukaryota</taxon>
        <taxon>Sar</taxon>
        <taxon>Rhizaria</taxon>
        <taxon>Cercozoa</taxon>
        <taxon>Imbricatea</taxon>
        <taxon>Silicofilosea</taxon>
        <taxon>Euglyphida</taxon>
        <taxon>Paulinellidae</taxon>
        <taxon>Paulinella</taxon>
    </lineage>
</organism>
<dbReference type="AlphaFoldDB" id="A0A2H4ZP53"/>
<dbReference type="SMART" id="SM00563">
    <property type="entry name" value="PlsC"/>
    <property type="match status" value="1"/>
</dbReference>
<dbReference type="EMBL" id="MG264610">
    <property type="protein sequence ID" value="AUG32303.1"/>
    <property type="molecule type" value="Genomic_DNA"/>
</dbReference>
<name>A0A2H4ZP53_9EUKA</name>
<dbReference type="PANTHER" id="PTHR10434:SF11">
    <property type="entry name" value="1-ACYL-SN-GLYCEROL-3-PHOSPHATE ACYLTRANSFERASE"/>
    <property type="match status" value="1"/>
</dbReference>
<feature type="domain" description="Phospholipid/glycerol acyltransferase" evidence="3">
    <location>
        <begin position="56"/>
        <end position="168"/>
    </location>
</feature>
<keyword evidence="4" id="KW-0934">Plastid</keyword>
<keyword evidence="1 4" id="KW-0808">Transferase</keyword>
<sequence length="234" mass="25717">MLEKIFLLLTKVLILKIPKPTFVYQLISYLLVFPLYRLLFHGWTKGNPNVPREGALIVVSNHGSDLDPLLLGHALGRPIAFMAKAELFCIPLIGSLISACAAYPVRRGSSDREAIRTARARLNEGWAIGIFPDGTRQINGRIDKPQLGAALLAFYTGAPLLPVAIINSHRAMGRNQRLPRFIPIQVCIGNPIAPPTSKDRKHLELTTQSCKDQINLLLDQGITTSPSLITSSIL</sequence>
<dbReference type="GO" id="GO:0006654">
    <property type="term" value="P:phosphatidic acid biosynthetic process"/>
    <property type="evidence" value="ECO:0007669"/>
    <property type="project" value="TreeGrafter"/>
</dbReference>
<dbReference type="PANTHER" id="PTHR10434">
    <property type="entry name" value="1-ACYL-SN-GLYCEROL-3-PHOSPHATE ACYLTRANSFERASE"/>
    <property type="match status" value="1"/>
</dbReference>
<dbReference type="SUPFAM" id="SSF69593">
    <property type="entry name" value="Glycerol-3-phosphate (1)-acyltransferase"/>
    <property type="match status" value="1"/>
</dbReference>
<proteinExistence type="predicted"/>
<dbReference type="Pfam" id="PF01553">
    <property type="entry name" value="Acyltransferase"/>
    <property type="match status" value="1"/>
</dbReference>
<dbReference type="InterPro" id="IPR002123">
    <property type="entry name" value="Plipid/glycerol_acylTrfase"/>
</dbReference>
<reference evidence="4" key="1">
    <citation type="submission" date="2017-10" db="EMBL/GenBank/DDBJ databases">
        <title>Paulinella longichromatophora chromatophore genome.</title>
        <authorList>
            <person name="Lhee D."/>
            <person name="Yoon H.S."/>
        </authorList>
    </citation>
    <scope>NUCLEOTIDE SEQUENCE</scope>
</reference>
<dbReference type="CDD" id="cd07989">
    <property type="entry name" value="LPLAT_AGPAT-like"/>
    <property type="match status" value="1"/>
</dbReference>
<accession>A0A2H4ZP53</accession>
<evidence type="ECO:0000256" key="1">
    <source>
        <dbReference type="ARBA" id="ARBA00022679"/>
    </source>
</evidence>
<protein>
    <submittedName>
        <fullName evidence="4">1-acyl-sn-glycerol-3-phosphate acyltransferase</fullName>
    </submittedName>
</protein>
<evidence type="ECO:0000259" key="3">
    <source>
        <dbReference type="SMART" id="SM00563"/>
    </source>
</evidence>
<keyword evidence="2 4" id="KW-0012">Acyltransferase</keyword>
<dbReference type="GO" id="GO:0003841">
    <property type="term" value="F:1-acylglycerol-3-phosphate O-acyltransferase activity"/>
    <property type="evidence" value="ECO:0007669"/>
    <property type="project" value="TreeGrafter"/>
</dbReference>
<evidence type="ECO:0000256" key="2">
    <source>
        <dbReference type="ARBA" id="ARBA00023315"/>
    </source>
</evidence>
<gene>
    <name evidence="4" type="ORF">PLO_306</name>
</gene>